<evidence type="ECO:0000313" key="3">
    <source>
        <dbReference type="EMBL" id="KAK8737469.1"/>
    </source>
</evidence>
<keyword evidence="4" id="KW-1185">Reference proteome</keyword>
<dbReference type="GO" id="GO:0016020">
    <property type="term" value="C:membrane"/>
    <property type="evidence" value="ECO:0007669"/>
    <property type="project" value="InterPro"/>
</dbReference>
<accession>A0AAW0XAX3</accession>
<gene>
    <name evidence="3" type="ORF">OTU49_004505</name>
</gene>
<dbReference type="Proteomes" id="UP001445076">
    <property type="component" value="Unassembled WGS sequence"/>
</dbReference>
<dbReference type="PROSITE" id="PS50278">
    <property type="entry name" value="PDGF_2"/>
    <property type="match status" value="1"/>
</dbReference>
<dbReference type="EMBL" id="JARKIK010000042">
    <property type="protein sequence ID" value="KAK8737469.1"/>
    <property type="molecule type" value="Genomic_DNA"/>
</dbReference>
<comment type="caution">
    <text evidence="3">The sequence shown here is derived from an EMBL/GenBank/DDBJ whole genome shotgun (WGS) entry which is preliminary data.</text>
</comment>
<dbReference type="Gene3D" id="2.10.90.10">
    <property type="entry name" value="Cystine-knot cytokines"/>
    <property type="match status" value="1"/>
</dbReference>
<feature type="transmembrane region" description="Helical" evidence="1">
    <location>
        <begin position="66"/>
        <end position="87"/>
    </location>
</feature>
<dbReference type="GO" id="GO:0008083">
    <property type="term" value="F:growth factor activity"/>
    <property type="evidence" value="ECO:0007669"/>
    <property type="project" value="InterPro"/>
</dbReference>
<dbReference type="AlphaFoldDB" id="A0AAW0XAX3"/>
<name>A0AAW0XAX3_CHEQU</name>
<dbReference type="SUPFAM" id="SSF57501">
    <property type="entry name" value="Cystine-knot cytokines"/>
    <property type="match status" value="1"/>
</dbReference>
<feature type="domain" description="Platelet-derived growth factor (PDGF) family profile" evidence="2">
    <location>
        <begin position="90"/>
        <end position="196"/>
    </location>
</feature>
<evidence type="ECO:0000256" key="1">
    <source>
        <dbReference type="SAM" id="Phobius"/>
    </source>
</evidence>
<organism evidence="3 4">
    <name type="scientific">Cherax quadricarinatus</name>
    <name type="common">Australian red claw crayfish</name>
    <dbReference type="NCBI Taxonomy" id="27406"/>
    <lineage>
        <taxon>Eukaryota</taxon>
        <taxon>Metazoa</taxon>
        <taxon>Ecdysozoa</taxon>
        <taxon>Arthropoda</taxon>
        <taxon>Crustacea</taxon>
        <taxon>Multicrustacea</taxon>
        <taxon>Malacostraca</taxon>
        <taxon>Eumalacostraca</taxon>
        <taxon>Eucarida</taxon>
        <taxon>Decapoda</taxon>
        <taxon>Pleocyemata</taxon>
        <taxon>Astacidea</taxon>
        <taxon>Parastacoidea</taxon>
        <taxon>Parastacidae</taxon>
        <taxon>Cherax</taxon>
    </lineage>
</organism>
<dbReference type="InterPro" id="IPR029034">
    <property type="entry name" value="Cystine-knot_cytokine"/>
</dbReference>
<protein>
    <recommendedName>
        <fullName evidence="2">Platelet-derived growth factor (PDGF) family profile domain-containing protein</fullName>
    </recommendedName>
</protein>
<dbReference type="Pfam" id="PF00341">
    <property type="entry name" value="PDGF"/>
    <property type="match status" value="1"/>
</dbReference>
<evidence type="ECO:0000259" key="2">
    <source>
        <dbReference type="PROSITE" id="PS50278"/>
    </source>
</evidence>
<sequence>SSGSSTSNTLLKGSRLVRSWPSFTRSLTEVVYQVDYIRIFLTAERLPYQLHKFLYHRLQREMMKSWVYMSVLVVMVMTGLVATHPHYNKRIKDQMKELKDLGCQPVLQKVRVAELLHETDDLTDMLMFFPQAVVVRRCIEDCSFCGSNHGVLGGRCVPTGNQEKTFVVAYITRETPPKKLYRTLTVTEHTQCECVH</sequence>
<keyword evidence="1" id="KW-0812">Transmembrane</keyword>
<evidence type="ECO:0000313" key="4">
    <source>
        <dbReference type="Proteomes" id="UP001445076"/>
    </source>
</evidence>
<dbReference type="InterPro" id="IPR000072">
    <property type="entry name" value="PDGF/VEGF_dom"/>
</dbReference>
<feature type="non-terminal residue" evidence="3">
    <location>
        <position position="1"/>
    </location>
</feature>
<keyword evidence="1" id="KW-1133">Transmembrane helix</keyword>
<keyword evidence="1" id="KW-0472">Membrane</keyword>
<proteinExistence type="predicted"/>
<reference evidence="3 4" key="1">
    <citation type="journal article" date="2024" name="BMC Genomics">
        <title>Genome assembly of redclaw crayfish (Cherax quadricarinatus) provides insights into its immune adaptation and hypoxia tolerance.</title>
        <authorList>
            <person name="Liu Z."/>
            <person name="Zheng J."/>
            <person name="Li H."/>
            <person name="Fang K."/>
            <person name="Wang S."/>
            <person name="He J."/>
            <person name="Zhou D."/>
            <person name="Weng S."/>
            <person name="Chi M."/>
            <person name="Gu Z."/>
            <person name="He J."/>
            <person name="Li F."/>
            <person name="Wang M."/>
        </authorList>
    </citation>
    <scope>NUCLEOTIDE SEQUENCE [LARGE SCALE GENOMIC DNA]</scope>
    <source>
        <strain evidence="3">ZL_2023a</strain>
    </source>
</reference>